<organism evidence="2 3">
    <name type="scientific">Ceratocystis fimbriata CBS 114723</name>
    <dbReference type="NCBI Taxonomy" id="1035309"/>
    <lineage>
        <taxon>Eukaryota</taxon>
        <taxon>Fungi</taxon>
        <taxon>Dikarya</taxon>
        <taxon>Ascomycota</taxon>
        <taxon>Pezizomycotina</taxon>
        <taxon>Sordariomycetes</taxon>
        <taxon>Hypocreomycetidae</taxon>
        <taxon>Microascales</taxon>
        <taxon>Ceratocystidaceae</taxon>
        <taxon>Ceratocystis</taxon>
    </lineage>
</organism>
<sequence>MAERDSFHASRSRPTQSTRSTHIPSKPTDLATLIELGMLHGSSTNRMRNGLFGNAMALSYYHFSDMFTICSNFMLSCYGPKAKR</sequence>
<protein>
    <submittedName>
        <fullName evidence="2">Uncharacterized protein</fullName>
    </submittedName>
</protein>
<reference evidence="2 3" key="2">
    <citation type="journal article" date="2013" name="IMA Fungus">
        <title>IMA Genome-F 1: Ceratocystis fimbriata: Draft nuclear genome sequence for the plant pathogen, Ceratocystis fimbriata.</title>
        <authorList>
            <person name="Wilken P.M."/>
            <person name="Steenkamp E.T."/>
            <person name="Wingfield M.J."/>
            <person name="de Beer Z.W."/>
            <person name="Wingfield B.D."/>
        </authorList>
    </citation>
    <scope>NUCLEOTIDE SEQUENCE [LARGE SCALE GENOMIC DNA]</scope>
    <source>
        <strain evidence="2 3">CBS 114723</strain>
    </source>
</reference>
<evidence type="ECO:0000256" key="1">
    <source>
        <dbReference type="SAM" id="MobiDB-lite"/>
    </source>
</evidence>
<keyword evidence="3" id="KW-1185">Reference proteome</keyword>
<dbReference type="AlphaFoldDB" id="A0A2C5WXT3"/>
<proteinExistence type="predicted"/>
<gene>
    <name evidence="2" type="ORF">CFIMG_007391RA00001</name>
</gene>
<feature type="region of interest" description="Disordered" evidence="1">
    <location>
        <begin position="1"/>
        <end position="27"/>
    </location>
</feature>
<accession>A0A2C5WXT3</accession>
<evidence type="ECO:0000313" key="2">
    <source>
        <dbReference type="EMBL" id="PHH50552.1"/>
    </source>
</evidence>
<feature type="compositionally biased region" description="Low complexity" evidence="1">
    <location>
        <begin position="12"/>
        <end position="21"/>
    </location>
</feature>
<reference evidence="2 3" key="1">
    <citation type="journal article" date="2013" name="Fungal Biol.">
        <title>Analysis of microsatellite markers in the genome of the plant pathogen Ceratocystis fimbriata.</title>
        <authorList>
            <person name="Simpson M.C."/>
            <person name="Wilken P.M."/>
            <person name="Coetzee M.P."/>
            <person name="Wingfield M.J."/>
            <person name="Wingfield B.D."/>
        </authorList>
    </citation>
    <scope>NUCLEOTIDE SEQUENCE [LARGE SCALE GENOMIC DNA]</scope>
    <source>
        <strain evidence="2 3">CBS 114723</strain>
    </source>
</reference>
<name>A0A2C5WXT3_9PEZI</name>
<evidence type="ECO:0000313" key="3">
    <source>
        <dbReference type="Proteomes" id="UP000222788"/>
    </source>
</evidence>
<dbReference type="Proteomes" id="UP000222788">
    <property type="component" value="Unassembled WGS sequence"/>
</dbReference>
<comment type="caution">
    <text evidence="2">The sequence shown here is derived from an EMBL/GenBank/DDBJ whole genome shotgun (WGS) entry which is preliminary data.</text>
</comment>
<dbReference type="EMBL" id="APWK03000124">
    <property type="protein sequence ID" value="PHH50552.1"/>
    <property type="molecule type" value="Genomic_DNA"/>
</dbReference>